<comment type="caution">
    <text evidence="2">The sequence shown here is derived from an EMBL/GenBank/DDBJ whole genome shotgun (WGS) entry which is preliminary data.</text>
</comment>
<proteinExistence type="predicted"/>
<name>A0A830GEX4_9EURY</name>
<dbReference type="EMBL" id="BMOQ01000012">
    <property type="protein sequence ID" value="GGN26379.1"/>
    <property type="molecule type" value="Genomic_DNA"/>
</dbReference>
<reference evidence="2 3" key="1">
    <citation type="journal article" date="2019" name="Int. J. Syst. Evol. Microbiol.">
        <title>The Global Catalogue of Microorganisms (GCM) 10K type strain sequencing project: providing services to taxonomists for standard genome sequencing and annotation.</title>
        <authorList>
            <consortium name="The Broad Institute Genomics Platform"/>
            <consortium name="The Broad Institute Genome Sequencing Center for Infectious Disease"/>
            <person name="Wu L."/>
            <person name="Ma J."/>
        </authorList>
    </citation>
    <scope>NUCLEOTIDE SEQUENCE [LARGE SCALE GENOMIC DNA]</scope>
    <source>
        <strain evidence="2 3">JCM 16331</strain>
    </source>
</reference>
<evidence type="ECO:0000313" key="3">
    <source>
        <dbReference type="Proteomes" id="UP000608850"/>
    </source>
</evidence>
<evidence type="ECO:0000313" key="2">
    <source>
        <dbReference type="EMBL" id="GGN26379.1"/>
    </source>
</evidence>
<sequence length="112" mass="13350">MDWSRIRYQGTVYNLSWQRIGLVAQYKMSHTAHVNASEIGNDSEVITYENLSDRAQRFFTEARAGNESAWYDREAFPNEFHDYHLVEYQDEYYRVIVYTGDFEKYRLSATPV</sequence>
<organism evidence="2 3">
    <name type="scientific">Halarchaeum nitratireducens</name>
    <dbReference type="NCBI Taxonomy" id="489913"/>
    <lineage>
        <taxon>Archaea</taxon>
        <taxon>Methanobacteriati</taxon>
        <taxon>Methanobacteriota</taxon>
        <taxon>Stenosarchaea group</taxon>
        <taxon>Halobacteria</taxon>
        <taxon>Halobacteriales</taxon>
        <taxon>Halobacteriaceae</taxon>
    </lineage>
</organism>
<evidence type="ECO:0000259" key="1">
    <source>
        <dbReference type="Pfam" id="PF25934"/>
    </source>
</evidence>
<dbReference type="AlphaFoldDB" id="A0A830GEX4"/>
<gene>
    <name evidence="2" type="ORF">GCM10009021_30870</name>
</gene>
<dbReference type="InterPro" id="IPR058285">
    <property type="entry name" value="DUF7979"/>
</dbReference>
<accession>A0A830GEX4</accession>
<dbReference type="Pfam" id="PF25934">
    <property type="entry name" value="DUF7979"/>
    <property type="match status" value="1"/>
</dbReference>
<feature type="domain" description="DUF7979" evidence="1">
    <location>
        <begin position="34"/>
        <end position="95"/>
    </location>
</feature>
<keyword evidence="3" id="KW-1185">Reference proteome</keyword>
<protein>
    <recommendedName>
        <fullName evidence="1">DUF7979 domain-containing protein</fullName>
    </recommendedName>
</protein>
<dbReference type="Proteomes" id="UP000608850">
    <property type="component" value="Unassembled WGS sequence"/>
</dbReference>